<sequence>GTHQTKVSQPQCSYFLCLQIAFESGLELLPKLLQDYLVMFLGFGFVVLLYSEPLCEKAASKS</sequence>
<evidence type="ECO:0000313" key="2">
    <source>
        <dbReference type="Proteomes" id="UP000789702"/>
    </source>
</evidence>
<comment type="caution">
    <text evidence="1">The sequence shown here is derived from an EMBL/GenBank/DDBJ whole genome shotgun (WGS) entry which is preliminary data.</text>
</comment>
<dbReference type="EMBL" id="CAJVPU010018128">
    <property type="protein sequence ID" value="CAG8663920.1"/>
    <property type="molecule type" value="Genomic_DNA"/>
</dbReference>
<dbReference type="Proteomes" id="UP000789702">
    <property type="component" value="Unassembled WGS sequence"/>
</dbReference>
<keyword evidence="2" id="KW-1185">Reference proteome</keyword>
<organism evidence="1 2">
    <name type="scientific">Dentiscutata heterogama</name>
    <dbReference type="NCBI Taxonomy" id="1316150"/>
    <lineage>
        <taxon>Eukaryota</taxon>
        <taxon>Fungi</taxon>
        <taxon>Fungi incertae sedis</taxon>
        <taxon>Mucoromycota</taxon>
        <taxon>Glomeromycotina</taxon>
        <taxon>Glomeromycetes</taxon>
        <taxon>Diversisporales</taxon>
        <taxon>Gigasporaceae</taxon>
        <taxon>Dentiscutata</taxon>
    </lineage>
</organism>
<name>A0ACA9NPE2_9GLOM</name>
<feature type="non-terminal residue" evidence="1">
    <location>
        <position position="1"/>
    </location>
</feature>
<protein>
    <submittedName>
        <fullName evidence="1">12327_t:CDS:1</fullName>
    </submittedName>
</protein>
<proteinExistence type="predicted"/>
<accession>A0ACA9NPE2</accession>
<gene>
    <name evidence="1" type="ORF">DHETER_LOCUS9880</name>
</gene>
<reference evidence="1" key="1">
    <citation type="submission" date="2021-06" db="EMBL/GenBank/DDBJ databases">
        <authorList>
            <person name="Kallberg Y."/>
            <person name="Tangrot J."/>
            <person name="Rosling A."/>
        </authorList>
    </citation>
    <scope>NUCLEOTIDE SEQUENCE</scope>
    <source>
        <strain evidence="1">IL203A</strain>
    </source>
</reference>
<evidence type="ECO:0000313" key="1">
    <source>
        <dbReference type="EMBL" id="CAG8663920.1"/>
    </source>
</evidence>